<sequence length="40" mass="4578">MPISWALRADVLNEGLQIEEVTVAARSNRVQRAMVVLRRE</sequence>
<proteinExistence type="predicted"/>
<dbReference type="AlphaFoldDB" id="A1R9G2"/>
<dbReference type="Proteomes" id="UP000000637">
    <property type="component" value="Chromosome"/>
</dbReference>
<organism evidence="1 2">
    <name type="scientific">Paenarthrobacter aurescens (strain TC1)</name>
    <dbReference type="NCBI Taxonomy" id="290340"/>
    <lineage>
        <taxon>Bacteria</taxon>
        <taxon>Bacillati</taxon>
        <taxon>Actinomycetota</taxon>
        <taxon>Actinomycetes</taxon>
        <taxon>Micrococcales</taxon>
        <taxon>Micrococcaceae</taxon>
        <taxon>Paenarthrobacter</taxon>
    </lineage>
</organism>
<dbReference type="EMBL" id="CP000474">
    <property type="protein sequence ID" value="ABM09034.1"/>
    <property type="molecule type" value="Genomic_DNA"/>
</dbReference>
<dbReference type="KEGG" id="aau:AAur_3177"/>
<evidence type="ECO:0000313" key="1">
    <source>
        <dbReference type="EMBL" id="ABM09034.1"/>
    </source>
</evidence>
<name>A1R9G2_PAEAT</name>
<dbReference type="HOGENOM" id="CLU_3284072_0_0_11"/>
<evidence type="ECO:0000313" key="2">
    <source>
        <dbReference type="Proteomes" id="UP000000637"/>
    </source>
</evidence>
<keyword evidence="2" id="KW-1185">Reference proteome</keyword>
<gene>
    <name evidence="1" type="ordered locus">AAur_3177</name>
</gene>
<accession>A1R9G2</accession>
<reference evidence="1 2" key="1">
    <citation type="journal article" date="2006" name="PLoS Genet.">
        <title>Secrets of soil survival revealed by the genome sequence of Arthrobacter aurescens TC1.</title>
        <authorList>
            <person name="Mongodin E.F."/>
            <person name="Shapir N."/>
            <person name="Daugherty S.C."/>
            <person name="DeBoy R.T."/>
            <person name="Emerson J.B."/>
            <person name="Shvartzbeyn A."/>
            <person name="Radune D."/>
            <person name="Vamathevan J."/>
            <person name="Riggs F."/>
            <person name="Grinberg V."/>
            <person name="Khouri H."/>
            <person name="Wackett L.P."/>
            <person name="Nelson K.E."/>
            <person name="Sadowsky M.J."/>
        </authorList>
    </citation>
    <scope>NUCLEOTIDE SEQUENCE [LARGE SCALE GENOMIC DNA]</scope>
    <source>
        <strain evidence="1 2">TC1</strain>
    </source>
</reference>
<protein>
    <submittedName>
        <fullName evidence="1">Uncharacterized protein</fullName>
    </submittedName>
</protein>